<dbReference type="PRINTS" id="PR00861">
    <property type="entry name" value="ALYTICPTASE"/>
</dbReference>
<comment type="caution">
    <text evidence="7">The sequence shown here is derived from an EMBL/GenBank/DDBJ whole genome shotgun (WGS) entry which is preliminary data.</text>
</comment>
<dbReference type="Gene3D" id="2.40.10.10">
    <property type="entry name" value="Trypsin-like serine proteases"/>
    <property type="match status" value="2"/>
</dbReference>
<evidence type="ECO:0000313" key="8">
    <source>
        <dbReference type="Proteomes" id="UP000552097"/>
    </source>
</evidence>
<dbReference type="Proteomes" id="UP000552097">
    <property type="component" value="Unassembled WGS sequence"/>
</dbReference>
<dbReference type="CDD" id="cd21112">
    <property type="entry name" value="alphaLP-like"/>
    <property type="match status" value="1"/>
</dbReference>
<dbReference type="InterPro" id="IPR043504">
    <property type="entry name" value="Peptidase_S1_PA_chymotrypsin"/>
</dbReference>
<dbReference type="RefSeq" id="WP_184923955.1">
    <property type="nucleotide sequence ID" value="NZ_JACHMO010000001.1"/>
</dbReference>
<keyword evidence="5" id="KW-1015">Disulfide bond</keyword>
<dbReference type="GO" id="GO:0004252">
    <property type="term" value="F:serine-type endopeptidase activity"/>
    <property type="evidence" value="ECO:0007669"/>
    <property type="project" value="InterPro"/>
</dbReference>
<evidence type="ECO:0000256" key="2">
    <source>
        <dbReference type="ARBA" id="ARBA00022670"/>
    </source>
</evidence>
<evidence type="ECO:0000256" key="6">
    <source>
        <dbReference type="SAM" id="SignalP"/>
    </source>
</evidence>
<feature type="chain" id="PRO_5030769024" evidence="6">
    <location>
        <begin position="21"/>
        <end position="204"/>
    </location>
</feature>
<keyword evidence="6" id="KW-0732">Signal</keyword>
<dbReference type="GO" id="GO:0006508">
    <property type="term" value="P:proteolysis"/>
    <property type="evidence" value="ECO:0007669"/>
    <property type="project" value="UniProtKB-KW"/>
</dbReference>
<proteinExistence type="inferred from homology"/>
<evidence type="ECO:0000256" key="3">
    <source>
        <dbReference type="ARBA" id="ARBA00022801"/>
    </source>
</evidence>
<dbReference type="InterPro" id="IPR009003">
    <property type="entry name" value="Peptidase_S1_PA"/>
</dbReference>
<keyword evidence="3 7" id="KW-0378">Hydrolase</keyword>
<gene>
    <name evidence="7" type="ORF">F4560_005202</name>
</gene>
<protein>
    <submittedName>
        <fullName evidence="7">Streptogrisin C</fullName>
        <ecNumber evidence="7">3.4.21.-</ecNumber>
    </submittedName>
</protein>
<keyword evidence="2" id="KW-0645">Protease</keyword>
<evidence type="ECO:0000256" key="5">
    <source>
        <dbReference type="ARBA" id="ARBA00023157"/>
    </source>
</evidence>
<evidence type="ECO:0000313" key="7">
    <source>
        <dbReference type="EMBL" id="MBB5805434.1"/>
    </source>
</evidence>
<accession>A0A7W9HPA3</accession>
<dbReference type="EC" id="3.4.21.-" evidence="7"/>
<dbReference type="InterPro" id="IPR001316">
    <property type="entry name" value="Pept_S1A_streptogrisin"/>
</dbReference>
<dbReference type="EMBL" id="JACHMO010000001">
    <property type="protein sequence ID" value="MBB5805434.1"/>
    <property type="molecule type" value="Genomic_DNA"/>
</dbReference>
<evidence type="ECO:0000256" key="4">
    <source>
        <dbReference type="ARBA" id="ARBA00022825"/>
    </source>
</evidence>
<dbReference type="SUPFAM" id="SSF50494">
    <property type="entry name" value="Trypsin-like serine proteases"/>
    <property type="match status" value="1"/>
</dbReference>
<organism evidence="7 8">
    <name type="scientific">Saccharothrix ecbatanensis</name>
    <dbReference type="NCBI Taxonomy" id="1105145"/>
    <lineage>
        <taxon>Bacteria</taxon>
        <taxon>Bacillati</taxon>
        <taxon>Actinomycetota</taxon>
        <taxon>Actinomycetes</taxon>
        <taxon>Pseudonocardiales</taxon>
        <taxon>Pseudonocardiaceae</taxon>
        <taxon>Saccharothrix</taxon>
    </lineage>
</organism>
<evidence type="ECO:0000256" key="1">
    <source>
        <dbReference type="ARBA" id="ARBA00007664"/>
    </source>
</evidence>
<name>A0A7W9HPA3_9PSEU</name>
<sequence>MRTLLIVLTLLVATATPASAATPLEAGTILTTSTGMRCANGFNVHGHLLVSPSCGPVGTTVRGPGGVEIGPIIAVRSTYAVVRITNPYAWIQRPTVAGYNQAITGSFETPVGGQVCTVGRTTGWRCGTVVAKNVTVSYPTGTVYGLTRTSLCIEPGDQWSPVFTGTQAQGHVLGATGNCSSGASSFFYPINRILSAEGFRLVTG</sequence>
<comment type="similarity">
    <text evidence="1">Belongs to the peptidase S1 family.</text>
</comment>
<reference evidence="7 8" key="1">
    <citation type="submission" date="2020-08" db="EMBL/GenBank/DDBJ databases">
        <title>Sequencing the genomes of 1000 actinobacteria strains.</title>
        <authorList>
            <person name="Klenk H.-P."/>
        </authorList>
    </citation>
    <scope>NUCLEOTIDE SEQUENCE [LARGE SCALE GENOMIC DNA]</scope>
    <source>
        <strain evidence="7 8">DSM 45486</strain>
    </source>
</reference>
<keyword evidence="8" id="KW-1185">Reference proteome</keyword>
<keyword evidence="4" id="KW-0720">Serine protease</keyword>
<dbReference type="AlphaFoldDB" id="A0A7W9HPA3"/>
<feature type="signal peptide" evidence="6">
    <location>
        <begin position="1"/>
        <end position="20"/>
    </location>
</feature>